<feature type="compositionally biased region" description="Polar residues" evidence="1">
    <location>
        <begin position="835"/>
        <end position="847"/>
    </location>
</feature>
<dbReference type="GO" id="GO:0000463">
    <property type="term" value="P:maturation of LSU-rRNA from tricistronic rRNA transcript (SSU-rRNA, 5.8S rRNA, LSU-rRNA)"/>
    <property type="evidence" value="ECO:0007669"/>
    <property type="project" value="TreeGrafter"/>
</dbReference>
<dbReference type="GO" id="GO:0000466">
    <property type="term" value="P:maturation of 5.8S rRNA from tricistronic rRNA transcript (SSU-rRNA, 5.8S rRNA, LSU-rRNA)"/>
    <property type="evidence" value="ECO:0007669"/>
    <property type="project" value="TreeGrafter"/>
</dbReference>
<feature type="domain" description="URB1 C-terminal" evidence="3">
    <location>
        <begin position="890"/>
        <end position="1082"/>
    </location>
</feature>
<evidence type="ECO:0000259" key="3">
    <source>
        <dbReference type="Pfam" id="PF16201"/>
    </source>
</evidence>
<gene>
    <name evidence="5" type="ORF">C8Q69DRAFT_490421</name>
</gene>
<dbReference type="InterPro" id="IPR059018">
    <property type="entry name" value="HEAT_URB1"/>
</dbReference>
<dbReference type="InterPro" id="IPR039844">
    <property type="entry name" value="URB1"/>
</dbReference>
<dbReference type="PANTHER" id="PTHR13500">
    <property type="entry name" value="NUCLEOLAR PRERIBOSOMAL-ASSOCIATED PROTEIN 1"/>
    <property type="match status" value="1"/>
</dbReference>
<dbReference type="InterPro" id="IPR021714">
    <property type="entry name" value="URB1_N"/>
</dbReference>
<feature type="domain" description="URB1 central HEAT repeat" evidence="4">
    <location>
        <begin position="641"/>
        <end position="827"/>
    </location>
</feature>
<dbReference type="InterPro" id="IPR032436">
    <property type="entry name" value="URB1_C"/>
</dbReference>
<dbReference type="GO" id="GO:0005730">
    <property type="term" value="C:nucleolus"/>
    <property type="evidence" value="ECO:0007669"/>
    <property type="project" value="TreeGrafter"/>
</dbReference>
<evidence type="ECO:0000256" key="1">
    <source>
        <dbReference type="SAM" id="MobiDB-lite"/>
    </source>
</evidence>
<evidence type="ECO:0000313" key="5">
    <source>
        <dbReference type="EMBL" id="RWQ97882.1"/>
    </source>
</evidence>
<feature type="region of interest" description="Disordered" evidence="1">
    <location>
        <begin position="820"/>
        <end position="847"/>
    </location>
</feature>
<feature type="domain" description="URB1 N-terminal" evidence="2">
    <location>
        <begin position="104"/>
        <end position="451"/>
    </location>
</feature>
<dbReference type="Pfam" id="PF11707">
    <property type="entry name" value="Npa1"/>
    <property type="match status" value="1"/>
</dbReference>
<comment type="caution">
    <text evidence="5">The sequence shown here is derived from an EMBL/GenBank/DDBJ whole genome shotgun (WGS) entry which is preliminary data.</text>
</comment>
<dbReference type="PANTHER" id="PTHR13500:SF0">
    <property type="entry name" value="NUCLEOLAR PRE-RIBOSOMAL-ASSOCIATED PROTEIN 1"/>
    <property type="match status" value="1"/>
</dbReference>
<feature type="region of interest" description="Disordered" evidence="1">
    <location>
        <begin position="1"/>
        <end position="29"/>
    </location>
</feature>
<dbReference type="Pfam" id="PF16201">
    <property type="entry name" value="NopRA1"/>
    <property type="match status" value="1"/>
</dbReference>
<organism evidence="5 6">
    <name type="scientific">Byssochlamys spectabilis</name>
    <name type="common">Paecilomyces variotii</name>
    <dbReference type="NCBI Taxonomy" id="264951"/>
    <lineage>
        <taxon>Eukaryota</taxon>
        <taxon>Fungi</taxon>
        <taxon>Dikarya</taxon>
        <taxon>Ascomycota</taxon>
        <taxon>Pezizomycotina</taxon>
        <taxon>Eurotiomycetes</taxon>
        <taxon>Eurotiomycetidae</taxon>
        <taxon>Eurotiales</taxon>
        <taxon>Thermoascaceae</taxon>
        <taxon>Paecilomyces</taxon>
    </lineage>
</organism>
<reference evidence="5 6" key="1">
    <citation type="journal article" date="2018" name="Front. Microbiol.">
        <title>Genomic and genetic insights into a cosmopolitan fungus, Paecilomyces variotii (Eurotiales).</title>
        <authorList>
            <person name="Urquhart A.S."/>
            <person name="Mondo S.J."/>
            <person name="Makela M.R."/>
            <person name="Hane J.K."/>
            <person name="Wiebenga A."/>
            <person name="He G."/>
            <person name="Mihaltcheva S."/>
            <person name="Pangilinan J."/>
            <person name="Lipzen A."/>
            <person name="Barry K."/>
            <person name="de Vries R.P."/>
            <person name="Grigoriev I.V."/>
            <person name="Idnurm A."/>
        </authorList>
    </citation>
    <scope>NUCLEOTIDE SEQUENCE [LARGE SCALE GENOMIC DNA]</scope>
    <source>
        <strain evidence="5 6">CBS 101075</strain>
    </source>
</reference>
<dbReference type="VEuPathDB" id="FungiDB:C8Q69DRAFT_490421"/>
<keyword evidence="6" id="KW-1185">Reference proteome</keyword>
<accession>A0A443I1D7</accession>
<dbReference type="AlphaFoldDB" id="A0A443I1D7"/>
<dbReference type="GeneID" id="39601404"/>
<protein>
    <submittedName>
        <fullName evidence="5">Ribosome 60S biogenesis N-terminal-domain-containing protein</fullName>
    </submittedName>
</protein>
<evidence type="ECO:0000259" key="2">
    <source>
        <dbReference type="Pfam" id="PF11707"/>
    </source>
</evidence>
<evidence type="ECO:0000313" key="6">
    <source>
        <dbReference type="Proteomes" id="UP000283841"/>
    </source>
</evidence>
<dbReference type="RefSeq" id="XP_028487527.1">
    <property type="nucleotide sequence ID" value="XM_028632127.1"/>
</dbReference>
<evidence type="ECO:0000259" key="4">
    <source>
        <dbReference type="Pfam" id="PF26140"/>
    </source>
</evidence>
<dbReference type="STRING" id="264951.A0A443I1D7"/>
<sequence length="1130" mass="127141">MAIIDSQSPRVKRRRIDNTGGSGPAAASNITDITSHTQIRDLLVFQQSANTETKQGINKFKNFLTSISNSEKENEKAKKLRILKAYCDSQFSKVGDGDDAICFPDMIQTWSFAESNNHESLLTVVPSVLALFIKTVSNQLEFRDFGLALCKYLMQKEQLRLLNRGLTSSKAKEHLISPCIRLLTEIVSFDGGAVARLVYSKRDITFKRIEIFLTPNKAQIEDVSDEGRKSTLRRNAQRYVLANLRFQHVSAKSDIIEQHKVIRAFLEFVRKDSRDVVIDIIRAIEKDIVNDSSLSRNSRSRFFNKWNLERLVTLYGYDRESEEPNPENISIANEIHKLLLKVCTTPELGVLLPETGWYPLGSDPETIATEDDGSIDLGLDSPVYVDKYRENIPIRNGTLSALVQVLRPESDTLQIELLLAIFRAAPELVADFFTKRTMFTSDPKPTPSWLGESAFLFSTVQLPVPANCGWKDKVPAMPPPVSVVIENVLPRPLTQKILSRCLNQNTEVVTLFAVRILTVAFRKLQAVLRVFNGDHGIGQPFWSQASSKLIAEFCRRCPPMKDAILLFKRTAKEDLQQQDAVAELLSMFYEVIPTVAFEENFDVSLVIVDILKQLEKDDMEAEDRELLLSQLQNVLNIAQRSASMRWWQQPASLQYSAFTSILKVLVEARGEESLGQIRKLLQSVVVEHSVLHNPDHAFHALMSSLENTSGESLASQLAFLDNCICRLVKKPVHYQDHLDSLVEEESAPISLLLAAINEQWPFIVKNGNVAQEEAVATWIARFMKALKQAGEDPKALRKVADSLAAQTELKKSKSAIKKGLKSAEASDERVDGDNVSGTRNTQSASKATKSVDLAEVFGSLPTESKSHNVLHKWEREELELAVEQGQVAGLMLCLCSEHDEIRRQAAVGISRLMMKLKDSKYVEWRPVYILAGELLETMRKQGFENPLPWIAGECAASCLRVLTDPLHKLYGKVNLFLQKAPSWEVVKLPSYWIDKILLHEPEYDDGYFEEIDWLLDLFVKGLRTENDLEIYRRANVFERLLSLYNSPTLATSAKRKILHVIYRATQVGGSTTLVTRAATISWIQSQIAGLDNNDLTIKALANAVHDTADHDRINKWSSAALPHVVEHIAG</sequence>
<dbReference type="Proteomes" id="UP000283841">
    <property type="component" value="Unassembled WGS sequence"/>
</dbReference>
<name>A0A443I1D7_BYSSP</name>
<proteinExistence type="predicted"/>
<dbReference type="Pfam" id="PF26140">
    <property type="entry name" value="HEAT_URB1"/>
    <property type="match status" value="1"/>
</dbReference>
<dbReference type="EMBL" id="RCNU01000002">
    <property type="protein sequence ID" value="RWQ97882.1"/>
    <property type="molecule type" value="Genomic_DNA"/>
</dbReference>